<reference evidence="3" key="1">
    <citation type="journal article" date="2019" name="Int. J. Syst. Evol. Microbiol.">
        <title>The Global Catalogue of Microorganisms (GCM) 10K type strain sequencing project: providing services to taxonomists for standard genome sequencing and annotation.</title>
        <authorList>
            <consortium name="The Broad Institute Genomics Platform"/>
            <consortium name="The Broad Institute Genome Sequencing Center for Infectious Disease"/>
            <person name="Wu L."/>
            <person name="Ma J."/>
        </authorList>
    </citation>
    <scope>NUCLEOTIDE SEQUENCE [LARGE SCALE GENOMIC DNA]</scope>
    <source>
        <strain evidence="3">JCM 4816</strain>
    </source>
</reference>
<evidence type="ECO:0000313" key="3">
    <source>
        <dbReference type="Proteomes" id="UP001501455"/>
    </source>
</evidence>
<gene>
    <name evidence="2" type="ORF">GCM10019016_136670</name>
</gene>
<dbReference type="InterPro" id="IPR029063">
    <property type="entry name" value="SAM-dependent_MTases_sf"/>
</dbReference>
<evidence type="ECO:0000256" key="1">
    <source>
        <dbReference type="SAM" id="MobiDB-lite"/>
    </source>
</evidence>
<dbReference type="EMBL" id="BAAAXF010000091">
    <property type="protein sequence ID" value="GAA3506552.1"/>
    <property type="molecule type" value="Genomic_DNA"/>
</dbReference>
<proteinExistence type="predicted"/>
<feature type="compositionally biased region" description="Gly residues" evidence="1">
    <location>
        <begin position="67"/>
        <end position="82"/>
    </location>
</feature>
<sequence length="82" mass="8490">MGSLWILSWGICPSFPLGLVLPALTRCVKPDADLVMMVKPQFEVGKERLGSGGSGPQPAVARRGRARSGGQGLGAGDSGRRA</sequence>
<comment type="caution">
    <text evidence="2">The sequence shown here is derived from an EMBL/GenBank/DDBJ whole genome shotgun (WGS) entry which is preliminary data.</text>
</comment>
<accession>A0ABP6UFZ7</accession>
<name>A0ABP6UFZ7_9ACTN</name>
<feature type="region of interest" description="Disordered" evidence="1">
    <location>
        <begin position="45"/>
        <end position="82"/>
    </location>
</feature>
<protein>
    <submittedName>
        <fullName evidence="2">Uncharacterized protein</fullName>
    </submittedName>
</protein>
<keyword evidence="3" id="KW-1185">Reference proteome</keyword>
<evidence type="ECO:0000313" key="2">
    <source>
        <dbReference type="EMBL" id="GAA3506552.1"/>
    </source>
</evidence>
<dbReference type="Proteomes" id="UP001501455">
    <property type="component" value="Unassembled WGS sequence"/>
</dbReference>
<dbReference type="Gene3D" id="3.40.50.150">
    <property type="entry name" value="Vaccinia Virus protein VP39"/>
    <property type="match status" value="1"/>
</dbReference>
<organism evidence="2 3">
    <name type="scientific">Streptomyces prasinosporus</name>
    <dbReference type="NCBI Taxonomy" id="68256"/>
    <lineage>
        <taxon>Bacteria</taxon>
        <taxon>Bacillati</taxon>
        <taxon>Actinomycetota</taxon>
        <taxon>Actinomycetes</taxon>
        <taxon>Kitasatosporales</taxon>
        <taxon>Streptomycetaceae</taxon>
        <taxon>Streptomyces</taxon>
        <taxon>Streptomyces albogriseolus group</taxon>
    </lineage>
</organism>